<dbReference type="GO" id="GO:0051500">
    <property type="term" value="F:D-tyrosyl-tRNA(Tyr) deacylase activity"/>
    <property type="evidence" value="ECO:0007669"/>
    <property type="project" value="TreeGrafter"/>
</dbReference>
<dbReference type="GO" id="GO:0005737">
    <property type="term" value="C:cytoplasm"/>
    <property type="evidence" value="ECO:0007669"/>
    <property type="project" value="UniProtKB-SubCell"/>
</dbReference>
<comment type="caution">
    <text evidence="6">The sequence shown here is derived from an EMBL/GenBank/DDBJ whole genome shotgun (WGS) entry which is preliminary data.</text>
</comment>
<keyword evidence="5 6" id="KW-0378">Hydrolase</keyword>
<comment type="catalytic activity">
    <reaction evidence="5">
        <text>glycyl-tRNA(Ala) + H2O = tRNA(Ala) + glycine + H(+)</text>
        <dbReference type="Rhea" id="RHEA:53744"/>
        <dbReference type="Rhea" id="RHEA-COMP:9657"/>
        <dbReference type="Rhea" id="RHEA-COMP:13640"/>
        <dbReference type="ChEBI" id="CHEBI:15377"/>
        <dbReference type="ChEBI" id="CHEBI:15378"/>
        <dbReference type="ChEBI" id="CHEBI:57305"/>
        <dbReference type="ChEBI" id="CHEBI:78442"/>
        <dbReference type="ChEBI" id="CHEBI:78522"/>
    </reaction>
</comment>
<comment type="similarity">
    <text evidence="1 5">Belongs to the DTD family.</text>
</comment>
<dbReference type="EMBL" id="JADIMP010000057">
    <property type="protein sequence ID" value="MBO8441510.1"/>
    <property type="molecule type" value="Genomic_DNA"/>
</dbReference>
<dbReference type="EC" id="3.1.1.96" evidence="5"/>
<dbReference type="FunFam" id="3.50.80.10:FF:000001">
    <property type="entry name" value="D-aminoacyl-tRNA deacylase"/>
    <property type="match status" value="1"/>
</dbReference>
<protein>
    <recommendedName>
        <fullName evidence="5">D-aminoacyl-tRNA deacylase</fullName>
        <shortName evidence="5">DTD</shortName>
        <ecNumber evidence="5">3.1.1.96</ecNumber>
    </recommendedName>
    <alternativeName>
        <fullName evidence="5">Gly-tRNA(Ala) deacylase</fullName>
        <ecNumber evidence="5">3.1.1.-</ecNumber>
    </alternativeName>
</protein>
<evidence type="ECO:0000256" key="5">
    <source>
        <dbReference type="HAMAP-Rule" id="MF_00518"/>
    </source>
</evidence>
<dbReference type="GO" id="GO:0043908">
    <property type="term" value="F:Ser(Gly)-tRNA(Ala) hydrolase activity"/>
    <property type="evidence" value="ECO:0007669"/>
    <property type="project" value="UniProtKB-UniRule"/>
</dbReference>
<evidence type="ECO:0000256" key="2">
    <source>
        <dbReference type="ARBA" id="ARBA00022490"/>
    </source>
</evidence>
<dbReference type="InterPro" id="IPR023509">
    <property type="entry name" value="DTD-like_sf"/>
</dbReference>
<dbReference type="GO" id="GO:0000049">
    <property type="term" value="F:tRNA binding"/>
    <property type="evidence" value="ECO:0007669"/>
    <property type="project" value="UniProtKB-UniRule"/>
</dbReference>
<sequence length="149" mass="16718">MRVVAQRVKSASVKVNNNLISSITNGLLLLVCVGKDDSSEDISYLVNKIANCRIFNDAQDKMNLNVQQINGEILSVSQFTLYADIKHGNRPSFNKYLADVNKAKNYWKDFNQQLSQLVTVKEGIFGADMKVELINDGPVTIIFDSKEFL</sequence>
<comment type="domain">
    <text evidence="5">A Gly-cisPro motif from one monomer fits into the active site of the other monomer to allow specific chiral rejection of L-amino acids.</text>
</comment>
<organism evidence="6 7">
    <name type="scientific">Candidatus Gallilactobacillus intestinavium</name>
    <dbReference type="NCBI Taxonomy" id="2840838"/>
    <lineage>
        <taxon>Bacteria</taxon>
        <taxon>Bacillati</taxon>
        <taxon>Bacillota</taxon>
        <taxon>Bacilli</taxon>
        <taxon>Lactobacillales</taxon>
        <taxon>Lactobacillaceae</taxon>
        <taxon>Lactobacillaceae incertae sedis</taxon>
        <taxon>Candidatus Gallilactobacillus</taxon>
    </lineage>
</organism>
<dbReference type="PANTHER" id="PTHR10472:SF5">
    <property type="entry name" value="D-AMINOACYL-TRNA DEACYLASE 1"/>
    <property type="match status" value="1"/>
</dbReference>
<dbReference type="EC" id="3.1.1.-" evidence="5"/>
<reference evidence="6" key="2">
    <citation type="journal article" date="2021" name="PeerJ">
        <title>Extensive microbial diversity within the chicken gut microbiome revealed by metagenomics and culture.</title>
        <authorList>
            <person name="Gilroy R."/>
            <person name="Ravi A."/>
            <person name="Getino M."/>
            <person name="Pursley I."/>
            <person name="Horton D.L."/>
            <person name="Alikhan N.F."/>
            <person name="Baker D."/>
            <person name="Gharbi K."/>
            <person name="Hall N."/>
            <person name="Watson M."/>
            <person name="Adriaenssens E.M."/>
            <person name="Foster-Nyarko E."/>
            <person name="Jarju S."/>
            <person name="Secka A."/>
            <person name="Antonio M."/>
            <person name="Oren A."/>
            <person name="Chaudhuri R.R."/>
            <person name="La Ragione R."/>
            <person name="Hildebrand F."/>
            <person name="Pallen M.J."/>
        </authorList>
    </citation>
    <scope>NUCLEOTIDE SEQUENCE</scope>
    <source>
        <strain evidence="6">C6-149</strain>
    </source>
</reference>
<dbReference type="Gene3D" id="3.50.80.10">
    <property type="entry name" value="D-tyrosyl-tRNA(Tyr) deacylase"/>
    <property type="match status" value="1"/>
</dbReference>
<accession>A0A9D9H577</accession>
<evidence type="ECO:0000256" key="3">
    <source>
        <dbReference type="ARBA" id="ARBA00022555"/>
    </source>
</evidence>
<reference evidence="6" key="1">
    <citation type="submission" date="2020-10" db="EMBL/GenBank/DDBJ databases">
        <authorList>
            <person name="Gilroy R."/>
        </authorList>
    </citation>
    <scope>NUCLEOTIDE SEQUENCE</scope>
    <source>
        <strain evidence="6">C6-149</strain>
    </source>
</reference>
<keyword evidence="4 5" id="KW-0694">RNA-binding</keyword>
<comment type="catalytic activity">
    <reaction evidence="5">
        <text>a D-aminoacyl-tRNA + H2O = a tRNA + a D-alpha-amino acid + H(+)</text>
        <dbReference type="Rhea" id="RHEA:13953"/>
        <dbReference type="Rhea" id="RHEA-COMP:10123"/>
        <dbReference type="Rhea" id="RHEA-COMP:10124"/>
        <dbReference type="ChEBI" id="CHEBI:15377"/>
        <dbReference type="ChEBI" id="CHEBI:15378"/>
        <dbReference type="ChEBI" id="CHEBI:59871"/>
        <dbReference type="ChEBI" id="CHEBI:78442"/>
        <dbReference type="ChEBI" id="CHEBI:79333"/>
        <dbReference type="EC" id="3.1.1.96"/>
    </reaction>
</comment>
<evidence type="ECO:0000313" key="7">
    <source>
        <dbReference type="Proteomes" id="UP000823614"/>
    </source>
</evidence>
<dbReference type="GO" id="GO:0106026">
    <property type="term" value="F:Gly-tRNA(Ala) deacylase activity"/>
    <property type="evidence" value="ECO:0007669"/>
    <property type="project" value="UniProtKB-UniRule"/>
</dbReference>
<dbReference type="InterPro" id="IPR003732">
    <property type="entry name" value="Daa-tRNA_deacyls_DTD"/>
</dbReference>
<comment type="function">
    <text evidence="5">An aminoacyl-tRNA editing enzyme that deacylates mischarged D-aminoacyl-tRNAs. Also deacylates mischarged glycyl-tRNA(Ala), protecting cells against glycine mischarging by AlaRS. Acts via tRNA-based rather than protein-based catalysis; rejects L-amino acids rather than detecting D-amino acids in the active site. By recycling D-aminoacyl-tRNA to D-amino acids and free tRNA molecules, this enzyme counteracts the toxicity associated with the formation of D-aminoacyl-tRNA entities in vivo and helps enforce protein L-homochirality.</text>
</comment>
<comment type="subcellular location">
    <subcellularLocation>
        <location evidence="5">Cytoplasm</location>
    </subcellularLocation>
</comment>
<dbReference type="NCBIfam" id="TIGR00256">
    <property type="entry name" value="D-aminoacyl-tRNA deacylase"/>
    <property type="match status" value="1"/>
</dbReference>
<feature type="short sequence motif" description="Gly-cisPro motif, important for rejection of L-amino acids" evidence="5">
    <location>
        <begin position="137"/>
        <end position="138"/>
    </location>
</feature>
<keyword evidence="3 5" id="KW-0820">tRNA-binding</keyword>
<name>A0A9D9H577_9LACO</name>
<dbReference type="Pfam" id="PF02580">
    <property type="entry name" value="Tyr_Deacylase"/>
    <property type="match status" value="1"/>
</dbReference>
<proteinExistence type="inferred from homology"/>
<gene>
    <name evidence="5" type="primary">dtd</name>
    <name evidence="6" type="ORF">IAA89_03570</name>
</gene>
<comment type="subunit">
    <text evidence="5">Homodimer.</text>
</comment>
<dbReference type="HAMAP" id="MF_00518">
    <property type="entry name" value="Deacylase_Dtd"/>
    <property type="match status" value="1"/>
</dbReference>
<dbReference type="GO" id="GO:0019478">
    <property type="term" value="P:D-amino acid catabolic process"/>
    <property type="evidence" value="ECO:0007669"/>
    <property type="project" value="UniProtKB-UniRule"/>
</dbReference>
<evidence type="ECO:0000256" key="1">
    <source>
        <dbReference type="ARBA" id="ARBA00009673"/>
    </source>
</evidence>
<evidence type="ECO:0000313" key="6">
    <source>
        <dbReference type="EMBL" id="MBO8441510.1"/>
    </source>
</evidence>
<dbReference type="Proteomes" id="UP000823614">
    <property type="component" value="Unassembled WGS sequence"/>
</dbReference>
<evidence type="ECO:0000256" key="4">
    <source>
        <dbReference type="ARBA" id="ARBA00022884"/>
    </source>
</evidence>
<dbReference type="AlphaFoldDB" id="A0A9D9H577"/>
<dbReference type="PANTHER" id="PTHR10472">
    <property type="entry name" value="D-TYROSYL-TRNA TYR DEACYLASE"/>
    <property type="match status" value="1"/>
</dbReference>
<keyword evidence="2 5" id="KW-0963">Cytoplasm</keyword>
<dbReference type="SUPFAM" id="SSF69500">
    <property type="entry name" value="DTD-like"/>
    <property type="match status" value="1"/>
</dbReference>